<dbReference type="Proteomes" id="UP000324800">
    <property type="component" value="Unassembled WGS sequence"/>
</dbReference>
<dbReference type="AlphaFoldDB" id="A0A5J4V5A6"/>
<evidence type="ECO:0000313" key="2">
    <source>
        <dbReference type="EMBL" id="KAA6377948.1"/>
    </source>
</evidence>
<reference evidence="2 3" key="1">
    <citation type="submission" date="2019-03" db="EMBL/GenBank/DDBJ databases">
        <title>Single cell metagenomics reveals metabolic interactions within the superorganism composed of flagellate Streblomastix strix and complex community of Bacteroidetes bacteria on its surface.</title>
        <authorList>
            <person name="Treitli S.C."/>
            <person name="Kolisko M."/>
            <person name="Husnik F."/>
            <person name="Keeling P."/>
            <person name="Hampl V."/>
        </authorList>
    </citation>
    <scope>NUCLEOTIDE SEQUENCE [LARGE SCALE GENOMIC DNA]</scope>
    <source>
        <strain evidence="2">ST1C</strain>
    </source>
</reference>
<dbReference type="EMBL" id="SNRW01009473">
    <property type="protein sequence ID" value="KAA6377948.1"/>
    <property type="molecule type" value="Genomic_DNA"/>
</dbReference>
<evidence type="ECO:0000256" key="1">
    <source>
        <dbReference type="SAM" id="MobiDB-lite"/>
    </source>
</evidence>
<feature type="region of interest" description="Disordered" evidence="1">
    <location>
        <begin position="128"/>
        <end position="147"/>
    </location>
</feature>
<accession>A0A5J4V5A6</accession>
<organism evidence="2 3">
    <name type="scientific">Streblomastix strix</name>
    <dbReference type="NCBI Taxonomy" id="222440"/>
    <lineage>
        <taxon>Eukaryota</taxon>
        <taxon>Metamonada</taxon>
        <taxon>Preaxostyla</taxon>
        <taxon>Oxymonadida</taxon>
        <taxon>Streblomastigidae</taxon>
        <taxon>Streblomastix</taxon>
    </lineage>
</organism>
<comment type="caution">
    <text evidence="2">The sequence shown here is derived from an EMBL/GenBank/DDBJ whole genome shotgun (WGS) entry which is preliminary data.</text>
</comment>
<evidence type="ECO:0000313" key="3">
    <source>
        <dbReference type="Proteomes" id="UP000324800"/>
    </source>
</evidence>
<gene>
    <name evidence="2" type="ORF">EZS28_026523</name>
</gene>
<feature type="non-terminal residue" evidence="2">
    <location>
        <position position="1"/>
    </location>
</feature>
<proteinExistence type="predicted"/>
<sequence length="500" mass="53303">THQLPSQSHTNKSSALYAQSPIAGLTSYSISSLVKNSAEDLLVWDYDGSQWVETDQIVPDQMTPASDANPQADGTVTAGTSTQYSRGDHIHPLNISINTPNSDTVSGAVGTSVNYARSDHSHPINISTSIAPQNSASGTVGASSNYARSDHSHPINVETNTSNIPVVNGVGNNGTSAHYARQDHVHPQQLTYDGNVTATKFIKTGGTANEVLLADGSTKQNTKAGRSFIVIDPKQYVKLFTIFAVNSTTDNSIKFEVSTRTGFGQLQFNQHWTNGQVSAFQGNITDILTTDGQTALPEDYSVIQQLFPNQYNSALQVNPIINGTLNEGIKIRRNPTNLWSNIQLGSDPNSSTGYIDNQWLIGSKGINGVNPLGFIIVKAGQEGQSSGLQINQYGNVLNFYVKVNSSNIQINPTATGYDDVLIISRADPTSTGNSSIQLGCSRTSTTGAINGQWSIFTPPSSSTNNAQSFVIAVSSQAGDNTRGLQISADGNTLTFNGRQL</sequence>
<name>A0A5J4V5A6_9EUKA</name>
<protein>
    <submittedName>
        <fullName evidence="2">Uncharacterized protein</fullName>
    </submittedName>
</protein>